<gene>
    <name evidence="1" type="ORF">rCG_24404</name>
</gene>
<name>A6K596_RAT</name>
<reference evidence="2" key="1">
    <citation type="submission" date="2005-09" db="EMBL/GenBank/DDBJ databases">
        <authorList>
            <person name="Mural R.J."/>
            <person name="Li P.W."/>
            <person name="Adams M.D."/>
            <person name="Amanatides P.G."/>
            <person name="Baden-Tillson H."/>
            <person name="Barnstead M."/>
            <person name="Chin S.H."/>
            <person name="Dew I."/>
            <person name="Evans C.A."/>
            <person name="Ferriera S."/>
            <person name="Flanigan M."/>
            <person name="Fosler C."/>
            <person name="Glodek A."/>
            <person name="Gu Z."/>
            <person name="Holt R.A."/>
            <person name="Jennings D."/>
            <person name="Kraft C.L."/>
            <person name="Lu F."/>
            <person name="Nguyen T."/>
            <person name="Nusskern D.R."/>
            <person name="Pfannkoch C.M."/>
            <person name="Sitter C."/>
            <person name="Sutton G.G."/>
            <person name="Venter J.C."/>
            <person name="Wang Z."/>
            <person name="Woodage T."/>
            <person name="Zheng X.H."/>
            <person name="Zhong F."/>
        </authorList>
    </citation>
    <scope>NUCLEOTIDE SEQUENCE [LARGE SCALE GENOMIC DNA]</scope>
    <source>
        <strain>BN</strain>
        <strain evidence="2">Sprague-Dawley</strain>
    </source>
</reference>
<sequence>MLSKSGKHKHHPMLSFHMEYFILTLKYKLIIILKKNPKTVPLLKITHNDGFLGIYSIPVATMHRSLCPASYLN</sequence>
<organism evidence="1 2">
    <name type="scientific">Rattus norvegicus</name>
    <name type="common">Rat</name>
    <dbReference type="NCBI Taxonomy" id="10116"/>
    <lineage>
        <taxon>Eukaryota</taxon>
        <taxon>Metazoa</taxon>
        <taxon>Chordata</taxon>
        <taxon>Craniata</taxon>
        <taxon>Vertebrata</taxon>
        <taxon>Euteleostomi</taxon>
        <taxon>Mammalia</taxon>
        <taxon>Eutheria</taxon>
        <taxon>Euarchontoglires</taxon>
        <taxon>Glires</taxon>
        <taxon>Rodentia</taxon>
        <taxon>Myomorpha</taxon>
        <taxon>Muroidea</taxon>
        <taxon>Muridae</taxon>
        <taxon>Murinae</taxon>
        <taxon>Rattus</taxon>
    </lineage>
</organism>
<proteinExistence type="predicted"/>
<evidence type="ECO:0000313" key="1">
    <source>
        <dbReference type="EMBL" id="EDL99405.1"/>
    </source>
</evidence>
<dbReference type="EMBL" id="CH474020">
    <property type="protein sequence ID" value="EDL99405.1"/>
    <property type="molecule type" value="Genomic_DNA"/>
</dbReference>
<accession>A6K596</accession>
<protein>
    <submittedName>
        <fullName evidence="1">RCG24404</fullName>
    </submittedName>
</protein>
<evidence type="ECO:0000313" key="2">
    <source>
        <dbReference type="Proteomes" id="UP000234681"/>
    </source>
</evidence>
<dbReference type="Proteomes" id="UP000234681">
    <property type="component" value="Chromosome 4"/>
</dbReference>
<dbReference type="AlphaFoldDB" id="A6K596"/>